<dbReference type="InterPro" id="IPR037143">
    <property type="entry name" value="4-PPantetheinyl_Trfase_dom_sf"/>
</dbReference>
<reference evidence="4 5" key="1">
    <citation type="submission" date="2023-01" db="EMBL/GenBank/DDBJ databases">
        <title>Analysis of 21 Apiospora genomes using comparative genomics revels a genus with tremendous synthesis potential of carbohydrate active enzymes and secondary metabolites.</title>
        <authorList>
            <person name="Sorensen T."/>
        </authorList>
    </citation>
    <scope>NUCLEOTIDE SEQUENCE [LARGE SCALE GENOMIC DNA]</scope>
    <source>
        <strain evidence="4 5">CBS 83171</strain>
    </source>
</reference>
<sequence>MSLFGLGNDICHIPRIYRILTSCHAQRFIARVLTAEERSEARPRALLQCIASRPSSRVDQTDAPWATGASDNRIPNVWKAAVFMAGRFAAKEAAIKAHSSRRLTFEDIRIVRIRPAARPLKGVSEGQGQDQEEGETGDDAMTNEVALSSGPPVAVIKGFPPGQPDTTAMLSISHDGDYAAAVCLSVHGTQS</sequence>
<accession>A0ABR1UQN9</accession>
<keyword evidence="5" id="KW-1185">Reference proteome</keyword>
<dbReference type="SUPFAM" id="SSF56214">
    <property type="entry name" value="4'-phosphopantetheinyl transferase"/>
    <property type="match status" value="1"/>
</dbReference>
<evidence type="ECO:0000256" key="1">
    <source>
        <dbReference type="ARBA" id="ARBA00022679"/>
    </source>
</evidence>
<keyword evidence="1" id="KW-0808">Transferase</keyword>
<dbReference type="InterPro" id="IPR008278">
    <property type="entry name" value="4-PPantetheinyl_Trfase_dom"/>
</dbReference>
<dbReference type="Proteomes" id="UP001446871">
    <property type="component" value="Unassembled WGS sequence"/>
</dbReference>
<evidence type="ECO:0000313" key="5">
    <source>
        <dbReference type="Proteomes" id="UP001446871"/>
    </source>
</evidence>
<evidence type="ECO:0000256" key="2">
    <source>
        <dbReference type="SAM" id="MobiDB-lite"/>
    </source>
</evidence>
<name>A0ABR1UQN9_9PEZI</name>
<protein>
    <recommendedName>
        <fullName evidence="3">4'-phosphopantetheinyl transferase domain-containing protein</fullName>
    </recommendedName>
</protein>
<comment type="caution">
    <text evidence="4">The sequence shown here is derived from an EMBL/GenBank/DDBJ whole genome shotgun (WGS) entry which is preliminary data.</text>
</comment>
<dbReference type="Gene3D" id="3.90.470.20">
    <property type="entry name" value="4'-phosphopantetheinyl transferase domain"/>
    <property type="match status" value="1"/>
</dbReference>
<proteinExistence type="predicted"/>
<feature type="domain" description="4'-phosphopantetheinyl transferase" evidence="3">
    <location>
        <begin position="5"/>
        <end position="115"/>
    </location>
</feature>
<dbReference type="Pfam" id="PF01648">
    <property type="entry name" value="ACPS"/>
    <property type="match status" value="1"/>
</dbReference>
<organism evidence="4 5">
    <name type="scientific">Apiospora saccharicola</name>
    <dbReference type="NCBI Taxonomy" id="335842"/>
    <lineage>
        <taxon>Eukaryota</taxon>
        <taxon>Fungi</taxon>
        <taxon>Dikarya</taxon>
        <taxon>Ascomycota</taxon>
        <taxon>Pezizomycotina</taxon>
        <taxon>Sordariomycetes</taxon>
        <taxon>Xylariomycetidae</taxon>
        <taxon>Amphisphaeriales</taxon>
        <taxon>Apiosporaceae</taxon>
        <taxon>Apiospora</taxon>
    </lineage>
</organism>
<dbReference type="EMBL" id="JAQQWM010000006">
    <property type="protein sequence ID" value="KAK8060396.1"/>
    <property type="molecule type" value="Genomic_DNA"/>
</dbReference>
<evidence type="ECO:0000259" key="3">
    <source>
        <dbReference type="Pfam" id="PF01648"/>
    </source>
</evidence>
<evidence type="ECO:0000313" key="4">
    <source>
        <dbReference type="EMBL" id="KAK8060396.1"/>
    </source>
</evidence>
<feature type="region of interest" description="Disordered" evidence="2">
    <location>
        <begin position="119"/>
        <end position="145"/>
    </location>
</feature>
<gene>
    <name evidence="4" type="ORF">PG996_010326</name>
</gene>